<dbReference type="SUPFAM" id="SSF52317">
    <property type="entry name" value="Class I glutamine amidotransferase-like"/>
    <property type="match status" value="1"/>
</dbReference>
<dbReference type="EC" id="2.4.2.-" evidence="1"/>
<evidence type="ECO:0000313" key="1">
    <source>
        <dbReference type="EMBL" id="VYT79678.1"/>
    </source>
</evidence>
<dbReference type="GO" id="GO:0006598">
    <property type="term" value="P:polyamine catabolic process"/>
    <property type="evidence" value="ECO:0007669"/>
    <property type="project" value="TreeGrafter"/>
</dbReference>
<keyword evidence="1" id="KW-0315">Glutamine amidotransferase</keyword>
<proteinExistence type="predicted"/>
<dbReference type="InterPro" id="IPR011697">
    <property type="entry name" value="Peptidase_C26"/>
</dbReference>
<gene>
    <name evidence="1" type="ORF">VRLFYP33_00020</name>
</gene>
<dbReference type="EMBL" id="CACRUX010000017">
    <property type="protein sequence ID" value="VYT79678.1"/>
    <property type="molecule type" value="Genomic_DNA"/>
</dbReference>
<reference evidence="1" key="1">
    <citation type="submission" date="2019-11" db="EMBL/GenBank/DDBJ databases">
        <authorList>
            <person name="Feng L."/>
        </authorList>
    </citation>
    <scope>NUCLEOTIDE SEQUENCE</scope>
    <source>
        <strain evidence="1">VrattiLFYP33</strain>
    </source>
</reference>
<organism evidence="1">
    <name type="scientific">Veillonella ratti</name>
    <dbReference type="NCBI Taxonomy" id="103892"/>
    <lineage>
        <taxon>Bacteria</taxon>
        <taxon>Bacillati</taxon>
        <taxon>Bacillota</taxon>
        <taxon>Negativicutes</taxon>
        <taxon>Veillonellales</taxon>
        <taxon>Veillonellaceae</taxon>
        <taxon>Veillonella</taxon>
    </lineage>
</organism>
<dbReference type="Gene3D" id="3.40.50.880">
    <property type="match status" value="1"/>
</dbReference>
<dbReference type="PROSITE" id="PS51273">
    <property type="entry name" value="GATASE_TYPE_1"/>
    <property type="match status" value="1"/>
</dbReference>
<dbReference type="PANTHER" id="PTHR43235">
    <property type="entry name" value="GLUTAMINE AMIDOTRANSFERASE PB2B2.05-RELATED"/>
    <property type="match status" value="1"/>
</dbReference>
<dbReference type="AlphaFoldDB" id="A0A6N2ZP45"/>
<sequence length="241" mass="26853">MKPRIAITADTYMDATNSTNLQRAPYVSRELVEVLSALGCIPFILPDVPNAIGEDYFELYDGLIVHGGPDVDPHLFGEEPRREIGMVNYKRDVFERELIQATVKVRKPILGICKGAQIINVALGGDLYQDIKTQCPNSYIKHSQKAPGGYPTHSITVAKDSFLHAVLGLNTLVNSRHHQAIREVAPSLKVTATSLDGIVEGIENNDASVVGVQWHPENMWREHEDMYALFEAFVSKVKERM</sequence>
<dbReference type="Pfam" id="PF07722">
    <property type="entry name" value="Peptidase_C26"/>
    <property type="match status" value="1"/>
</dbReference>
<dbReference type="PANTHER" id="PTHR43235:SF1">
    <property type="entry name" value="GLUTAMINE AMIDOTRANSFERASE PB2B2.05-RELATED"/>
    <property type="match status" value="1"/>
</dbReference>
<dbReference type="GO" id="GO:0016757">
    <property type="term" value="F:glycosyltransferase activity"/>
    <property type="evidence" value="ECO:0007669"/>
    <property type="project" value="UniProtKB-KW"/>
</dbReference>
<dbReference type="GO" id="GO:0033969">
    <property type="term" value="F:gamma-glutamyl-gamma-aminobutyrate hydrolase activity"/>
    <property type="evidence" value="ECO:0007669"/>
    <property type="project" value="TreeGrafter"/>
</dbReference>
<keyword evidence="1" id="KW-0328">Glycosyltransferase</keyword>
<dbReference type="RefSeq" id="WP_021840934.1">
    <property type="nucleotide sequence ID" value="NZ_CACRUX010000017.1"/>
</dbReference>
<dbReference type="CDD" id="cd01745">
    <property type="entry name" value="GATase1_2"/>
    <property type="match status" value="1"/>
</dbReference>
<accession>A0A6N2ZP45</accession>
<protein>
    <submittedName>
        <fullName evidence="1">Glutamine amidotransferase</fullName>
        <ecNumber evidence="1">2.4.2.-</ecNumber>
    </submittedName>
</protein>
<dbReference type="InterPro" id="IPR044668">
    <property type="entry name" value="PuuD-like"/>
</dbReference>
<dbReference type="GO" id="GO:0005829">
    <property type="term" value="C:cytosol"/>
    <property type="evidence" value="ECO:0007669"/>
    <property type="project" value="TreeGrafter"/>
</dbReference>
<dbReference type="InterPro" id="IPR029062">
    <property type="entry name" value="Class_I_gatase-like"/>
</dbReference>
<name>A0A6N2ZP45_9FIRM</name>
<keyword evidence="1" id="KW-0808">Transferase</keyword>